<evidence type="ECO:0000313" key="3">
    <source>
        <dbReference type="Proteomes" id="UP001595445"/>
    </source>
</evidence>
<name>A0ABV7DYA8_9RHOB</name>
<gene>
    <name evidence="2" type="ORF">ACFOD6_15585</name>
</gene>
<dbReference type="InterPro" id="IPR029062">
    <property type="entry name" value="Class_I_gatase-like"/>
</dbReference>
<dbReference type="Gene3D" id="3.40.50.880">
    <property type="match status" value="1"/>
</dbReference>
<accession>A0ABV7DYA8</accession>
<keyword evidence="3" id="KW-1185">Reference proteome</keyword>
<sequence>MRVAIIENTRITHHGQLGVALHEAAALIDLCKPWSGQPLPDRIEADALVVFGGEQAATDDHTHPYLPQLADLMAAFSQADKPVLGICLGSQLLARAFGGENHLGIAPEFGWTDVTLTEAGRADPVLSAVPLTFPIFQWHSDTFTLPQDAVHLATSRVAPHQAFRLGRATYGTQFHFEASRSVVRDWSRTFPDLVEKNSPGWAARHDALAATRGAEADAHGLALARAWVGLIA</sequence>
<dbReference type="RefSeq" id="WP_197641603.1">
    <property type="nucleotide sequence ID" value="NZ_JAEACP010000001.1"/>
</dbReference>
<dbReference type="SUPFAM" id="SSF52317">
    <property type="entry name" value="Class I glutamine amidotransferase-like"/>
    <property type="match status" value="1"/>
</dbReference>
<dbReference type="PANTHER" id="PTHR42695:SF5">
    <property type="entry name" value="GLUTAMINE AMIDOTRANSFERASE YLR126C-RELATED"/>
    <property type="match status" value="1"/>
</dbReference>
<dbReference type="CDD" id="cd01741">
    <property type="entry name" value="GATase1_1"/>
    <property type="match status" value="1"/>
</dbReference>
<dbReference type="PROSITE" id="PS51273">
    <property type="entry name" value="GATASE_TYPE_1"/>
    <property type="match status" value="1"/>
</dbReference>
<feature type="domain" description="Glutamine amidotransferase" evidence="1">
    <location>
        <begin position="43"/>
        <end position="180"/>
    </location>
</feature>
<reference evidence="3" key="1">
    <citation type="journal article" date="2019" name="Int. J. Syst. Evol. Microbiol.">
        <title>The Global Catalogue of Microorganisms (GCM) 10K type strain sequencing project: providing services to taxonomists for standard genome sequencing and annotation.</title>
        <authorList>
            <consortium name="The Broad Institute Genomics Platform"/>
            <consortium name="The Broad Institute Genome Sequencing Center for Infectious Disease"/>
            <person name="Wu L."/>
            <person name="Ma J."/>
        </authorList>
    </citation>
    <scope>NUCLEOTIDE SEQUENCE [LARGE SCALE GENOMIC DNA]</scope>
    <source>
        <strain evidence="3">KCTC 62102</strain>
    </source>
</reference>
<keyword evidence="2" id="KW-0315">Glutamine amidotransferase</keyword>
<dbReference type="Proteomes" id="UP001595445">
    <property type="component" value="Unassembled WGS sequence"/>
</dbReference>
<dbReference type="InterPro" id="IPR044992">
    <property type="entry name" value="ChyE-like"/>
</dbReference>
<evidence type="ECO:0000259" key="1">
    <source>
        <dbReference type="Pfam" id="PF00117"/>
    </source>
</evidence>
<dbReference type="Pfam" id="PF00117">
    <property type="entry name" value="GATase"/>
    <property type="match status" value="1"/>
</dbReference>
<evidence type="ECO:0000313" key="2">
    <source>
        <dbReference type="EMBL" id="MFC3087469.1"/>
    </source>
</evidence>
<organism evidence="2 3">
    <name type="scientific">Tabrizicola soli</name>
    <dbReference type="NCBI Taxonomy" id="2185115"/>
    <lineage>
        <taxon>Bacteria</taxon>
        <taxon>Pseudomonadati</taxon>
        <taxon>Pseudomonadota</taxon>
        <taxon>Alphaproteobacteria</taxon>
        <taxon>Rhodobacterales</taxon>
        <taxon>Paracoccaceae</taxon>
        <taxon>Tabrizicola</taxon>
    </lineage>
</organism>
<comment type="caution">
    <text evidence="2">The sequence shown here is derived from an EMBL/GenBank/DDBJ whole genome shotgun (WGS) entry which is preliminary data.</text>
</comment>
<dbReference type="InterPro" id="IPR017926">
    <property type="entry name" value="GATASE"/>
</dbReference>
<protein>
    <submittedName>
        <fullName evidence="2">Type 1 glutamine amidotransferase</fullName>
    </submittedName>
</protein>
<proteinExistence type="predicted"/>
<dbReference type="PANTHER" id="PTHR42695">
    <property type="entry name" value="GLUTAMINE AMIDOTRANSFERASE YLR126C-RELATED"/>
    <property type="match status" value="1"/>
</dbReference>
<dbReference type="EMBL" id="JBHRSM010000025">
    <property type="protein sequence ID" value="MFC3087469.1"/>
    <property type="molecule type" value="Genomic_DNA"/>
</dbReference>